<accession>A0AAV4GJE9</accession>
<organism evidence="2 3">
    <name type="scientific">Elysia marginata</name>
    <dbReference type="NCBI Taxonomy" id="1093978"/>
    <lineage>
        <taxon>Eukaryota</taxon>
        <taxon>Metazoa</taxon>
        <taxon>Spiralia</taxon>
        <taxon>Lophotrochozoa</taxon>
        <taxon>Mollusca</taxon>
        <taxon>Gastropoda</taxon>
        <taxon>Heterobranchia</taxon>
        <taxon>Euthyneura</taxon>
        <taxon>Panpulmonata</taxon>
        <taxon>Sacoglossa</taxon>
        <taxon>Placobranchoidea</taxon>
        <taxon>Plakobranchidae</taxon>
        <taxon>Elysia</taxon>
    </lineage>
</organism>
<evidence type="ECO:0000256" key="1">
    <source>
        <dbReference type="SAM" id="MobiDB-lite"/>
    </source>
</evidence>
<proteinExistence type="predicted"/>
<gene>
    <name evidence="2" type="ORF">ElyMa_006027900</name>
</gene>
<sequence length="176" mass="17624">MRTTIYSMLPCDGLRGFLLKEDKQKDEQADSEESDIDDTDGGETTTGKRKGGGGRKSGKSGATSGATSTSSKARGGSAKKSAANNATAAAGGGKKKQGSGKKNAVHALAVEPSEEGVSEISHVDVALTPVQTISIPAPAAGNTEGAQNTGVDRQEDGEGNLETEISPAEGHGGAAP</sequence>
<evidence type="ECO:0000313" key="3">
    <source>
        <dbReference type="Proteomes" id="UP000762676"/>
    </source>
</evidence>
<reference evidence="2 3" key="1">
    <citation type="journal article" date="2021" name="Elife">
        <title>Chloroplast acquisition without the gene transfer in kleptoplastic sea slugs, Plakobranchus ocellatus.</title>
        <authorList>
            <person name="Maeda T."/>
            <person name="Takahashi S."/>
            <person name="Yoshida T."/>
            <person name="Shimamura S."/>
            <person name="Takaki Y."/>
            <person name="Nagai Y."/>
            <person name="Toyoda A."/>
            <person name="Suzuki Y."/>
            <person name="Arimoto A."/>
            <person name="Ishii H."/>
            <person name="Satoh N."/>
            <person name="Nishiyama T."/>
            <person name="Hasebe M."/>
            <person name="Maruyama T."/>
            <person name="Minagawa J."/>
            <person name="Obokata J."/>
            <person name="Shigenobu S."/>
        </authorList>
    </citation>
    <scope>NUCLEOTIDE SEQUENCE [LARGE SCALE GENOMIC DNA]</scope>
</reference>
<protein>
    <submittedName>
        <fullName evidence="2">Uncharacterized protein</fullName>
    </submittedName>
</protein>
<comment type="caution">
    <text evidence="2">The sequence shown here is derived from an EMBL/GenBank/DDBJ whole genome shotgun (WGS) entry which is preliminary data.</text>
</comment>
<dbReference type="Proteomes" id="UP000762676">
    <property type="component" value="Unassembled WGS sequence"/>
</dbReference>
<feature type="region of interest" description="Disordered" evidence="1">
    <location>
        <begin position="22"/>
        <end position="116"/>
    </location>
</feature>
<feature type="region of interest" description="Disordered" evidence="1">
    <location>
        <begin position="136"/>
        <end position="176"/>
    </location>
</feature>
<feature type="compositionally biased region" description="Low complexity" evidence="1">
    <location>
        <begin position="59"/>
        <end position="89"/>
    </location>
</feature>
<evidence type="ECO:0000313" key="2">
    <source>
        <dbReference type="EMBL" id="GFR85419.1"/>
    </source>
</evidence>
<keyword evidence="3" id="KW-1185">Reference proteome</keyword>
<dbReference type="EMBL" id="BMAT01012082">
    <property type="protein sequence ID" value="GFR85419.1"/>
    <property type="molecule type" value="Genomic_DNA"/>
</dbReference>
<feature type="compositionally biased region" description="Basic residues" evidence="1">
    <location>
        <begin position="47"/>
        <end position="58"/>
    </location>
</feature>
<feature type="compositionally biased region" description="Acidic residues" evidence="1">
    <location>
        <begin position="29"/>
        <end position="41"/>
    </location>
</feature>
<dbReference type="AlphaFoldDB" id="A0AAV4GJE9"/>
<name>A0AAV4GJE9_9GAST</name>